<dbReference type="GO" id="GO:0008610">
    <property type="term" value="P:lipid biosynthetic process"/>
    <property type="evidence" value="ECO:0007669"/>
    <property type="project" value="InterPro"/>
</dbReference>
<dbReference type="AlphaFoldDB" id="A0A383DH09"/>
<feature type="non-terminal residue" evidence="5">
    <location>
        <position position="235"/>
    </location>
</feature>
<evidence type="ECO:0000256" key="3">
    <source>
        <dbReference type="ARBA" id="ARBA00022827"/>
    </source>
</evidence>
<proteinExistence type="inferred from homology"/>
<dbReference type="GO" id="GO:0008609">
    <property type="term" value="F:alkylglycerone-phosphate synthase activity"/>
    <property type="evidence" value="ECO:0007669"/>
    <property type="project" value="InterPro"/>
</dbReference>
<evidence type="ECO:0000256" key="1">
    <source>
        <dbReference type="ARBA" id="ARBA00008000"/>
    </source>
</evidence>
<dbReference type="PANTHER" id="PTHR46568:SF1">
    <property type="entry name" value="ALKYLDIHYDROXYACETONEPHOSPHATE SYNTHASE, PEROXISOMAL"/>
    <property type="match status" value="1"/>
</dbReference>
<dbReference type="GO" id="GO:0071949">
    <property type="term" value="F:FAD binding"/>
    <property type="evidence" value="ECO:0007669"/>
    <property type="project" value="InterPro"/>
</dbReference>
<dbReference type="EMBL" id="UINC01217146">
    <property type="protein sequence ID" value="SVE43614.1"/>
    <property type="molecule type" value="Genomic_DNA"/>
</dbReference>
<dbReference type="InterPro" id="IPR025650">
    <property type="entry name" value="Alkyl-DHAP_Synthase"/>
</dbReference>
<dbReference type="InterPro" id="IPR016169">
    <property type="entry name" value="FAD-bd_PCMH_sub2"/>
</dbReference>
<dbReference type="InterPro" id="IPR016164">
    <property type="entry name" value="FAD-linked_Oxase-like_C"/>
</dbReference>
<reference evidence="5" key="1">
    <citation type="submission" date="2018-05" db="EMBL/GenBank/DDBJ databases">
        <authorList>
            <person name="Lanie J.A."/>
            <person name="Ng W.-L."/>
            <person name="Kazmierczak K.M."/>
            <person name="Andrzejewski T.M."/>
            <person name="Davidsen T.M."/>
            <person name="Wayne K.J."/>
            <person name="Tettelin H."/>
            <person name="Glass J.I."/>
            <person name="Rusch D."/>
            <person name="Podicherti R."/>
            <person name="Tsui H.-C.T."/>
            <person name="Winkler M.E."/>
        </authorList>
    </citation>
    <scope>NUCLEOTIDE SEQUENCE</scope>
</reference>
<dbReference type="SUPFAM" id="SSF56176">
    <property type="entry name" value="FAD-binding/transporter-associated domain-like"/>
    <property type="match status" value="1"/>
</dbReference>
<dbReference type="PANTHER" id="PTHR46568">
    <property type="entry name" value="ALKYLDIHYDROXYACETONEPHOSPHATE SYNTHASE, PEROXISOMAL"/>
    <property type="match status" value="1"/>
</dbReference>
<feature type="domain" description="FAD-binding PCMH-type" evidence="4">
    <location>
        <begin position="1"/>
        <end position="66"/>
    </location>
</feature>
<dbReference type="GO" id="GO:0005777">
    <property type="term" value="C:peroxisome"/>
    <property type="evidence" value="ECO:0007669"/>
    <property type="project" value="UniProtKB-ARBA"/>
</dbReference>
<dbReference type="PROSITE" id="PS51387">
    <property type="entry name" value="FAD_PCMH"/>
    <property type="match status" value="1"/>
</dbReference>
<dbReference type="Gene3D" id="3.30.70.3450">
    <property type="match status" value="1"/>
</dbReference>
<protein>
    <recommendedName>
        <fullName evidence="4">FAD-binding PCMH-type domain-containing protein</fullName>
    </recommendedName>
</protein>
<name>A0A383DH09_9ZZZZ</name>
<dbReference type="InterPro" id="IPR004113">
    <property type="entry name" value="FAD-bd_oxidored_4_C"/>
</dbReference>
<keyword evidence="3" id="KW-0274">FAD</keyword>
<dbReference type="Gene3D" id="3.30.300.330">
    <property type="match status" value="1"/>
</dbReference>
<accession>A0A383DH09</accession>
<comment type="similarity">
    <text evidence="1">Belongs to the FAD-binding oxidoreductase/transferase type 4 family.</text>
</comment>
<sequence>SGMKKNRYGNIEDIVLEATLVTGIGDVETRHATPRNSTGVAPRVWLFGNEGNFGIITKAVLKVHPIPEAREYGSLVFKSLEDGVRYLKQLRHEGAVPASIRLVNNTEFRFGQALKPAPTFLHGLIDRAKKLFLFKVKRFDPLKMAACTIVMEGTPREVATQRETIFSLASDFGGMSGGASNGRRGYTLTFGIAYIRDFFNQFHIMGETFETSVPWSKIHDVIGAVEKELAQQAQT</sequence>
<dbReference type="Gene3D" id="3.30.465.10">
    <property type="match status" value="1"/>
</dbReference>
<dbReference type="InterPro" id="IPR036318">
    <property type="entry name" value="FAD-bd_PCMH-like_sf"/>
</dbReference>
<evidence type="ECO:0000259" key="4">
    <source>
        <dbReference type="PROSITE" id="PS51387"/>
    </source>
</evidence>
<evidence type="ECO:0000256" key="2">
    <source>
        <dbReference type="ARBA" id="ARBA00022630"/>
    </source>
</evidence>
<gene>
    <name evidence="5" type="ORF">METZ01_LOCUS496468</name>
</gene>
<dbReference type="Pfam" id="PF02913">
    <property type="entry name" value="FAD-oxidase_C"/>
    <property type="match status" value="1"/>
</dbReference>
<dbReference type="SUPFAM" id="SSF55103">
    <property type="entry name" value="FAD-linked oxidases, C-terminal domain"/>
    <property type="match status" value="1"/>
</dbReference>
<organism evidence="5">
    <name type="scientific">marine metagenome</name>
    <dbReference type="NCBI Taxonomy" id="408172"/>
    <lineage>
        <taxon>unclassified sequences</taxon>
        <taxon>metagenomes</taxon>
        <taxon>ecological metagenomes</taxon>
    </lineage>
</organism>
<evidence type="ECO:0000313" key="5">
    <source>
        <dbReference type="EMBL" id="SVE43614.1"/>
    </source>
</evidence>
<feature type="non-terminal residue" evidence="5">
    <location>
        <position position="1"/>
    </location>
</feature>
<keyword evidence="2" id="KW-0285">Flavoprotein</keyword>
<dbReference type="InterPro" id="IPR016166">
    <property type="entry name" value="FAD-bd_PCMH"/>
</dbReference>